<dbReference type="STRING" id="1448315.A0A319CMW8"/>
<keyword evidence="3" id="KW-1185">Reference proteome</keyword>
<dbReference type="Pfam" id="PF13649">
    <property type="entry name" value="Methyltransf_25"/>
    <property type="match status" value="1"/>
</dbReference>
<dbReference type="SUPFAM" id="SSF53335">
    <property type="entry name" value="S-adenosyl-L-methionine-dependent methyltransferases"/>
    <property type="match status" value="1"/>
</dbReference>
<accession>A0A319CMW8</accession>
<evidence type="ECO:0000313" key="2">
    <source>
        <dbReference type="EMBL" id="PYH85729.1"/>
    </source>
</evidence>
<dbReference type="OrthoDB" id="2013972at2759"/>
<protein>
    <submittedName>
        <fullName evidence="2">S-adenosyl-L-methionine-dependent methyltransferase</fullName>
    </submittedName>
</protein>
<keyword evidence="2" id="KW-0808">Transferase</keyword>
<dbReference type="GO" id="GO:0008168">
    <property type="term" value="F:methyltransferase activity"/>
    <property type="evidence" value="ECO:0007669"/>
    <property type="project" value="UniProtKB-KW"/>
</dbReference>
<dbReference type="CDD" id="cd02440">
    <property type="entry name" value="AdoMet_MTases"/>
    <property type="match status" value="1"/>
</dbReference>
<feature type="domain" description="Methyltransferase" evidence="1">
    <location>
        <begin position="45"/>
        <end position="145"/>
    </location>
</feature>
<organism evidence="2 3">
    <name type="scientific">Aspergillus uvarum CBS 121591</name>
    <dbReference type="NCBI Taxonomy" id="1448315"/>
    <lineage>
        <taxon>Eukaryota</taxon>
        <taxon>Fungi</taxon>
        <taxon>Dikarya</taxon>
        <taxon>Ascomycota</taxon>
        <taxon>Pezizomycotina</taxon>
        <taxon>Eurotiomycetes</taxon>
        <taxon>Eurotiomycetidae</taxon>
        <taxon>Eurotiales</taxon>
        <taxon>Aspergillaceae</taxon>
        <taxon>Aspergillus</taxon>
        <taxon>Aspergillus subgen. Circumdati</taxon>
    </lineage>
</organism>
<dbReference type="GeneID" id="37137058"/>
<dbReference type="GO" id="GO:0032259">
    <property type="term" value="P:methylation"/>
    <property type="evidence" value="ECO:0007669"/>
    <property type="project" value="UniProtKB-KW"/>
</dbReference>
<reference evidence="2 3" key="1">
    <citation type="submission" date="2016-12" db="EMBL/GenBank/DDBJ databases">
        <title>The genomes of Aspergillus section Nigri reveals drivers in fungal speciation.</title>
        <authorList>
            <consortium name="DOE Joint Genome Institute"/>
            <person name="Vesth T.C."/>
            <person name="Nybo J."/>
            <person name="Theobald S."/>
            <person name="Brandl J."/>
            <person name="Frisvad J.C."/>
            <person name="Nielsen K.F."/>
            <person name="Lyhne E.K."/>
            <person name="Kogle M.E."/>
            <person name="Kuo A."/>
            <person name="Riley R."/>
            <person name="Clum A."/>
            <person name="Nolan M."/>
            <person name="Lipzen A."/>
            <person name="Salamov A."/>
            <person name="Henrissat B."/>
            <person name="Wiebenga A."/>
            <person name="De Vries R.P."/>
            <person name="Grigoriev I.V."/>
            <person name="Mortensen U.H."/>
            <person name="Andersen M.R."/>
            <person name="Baker S.E."/>
        </authorList>
    </citation>
    <scope>NUCLEOTIDE SEQUENCE [LARGE SCALE GENOMIC DNA]</scope>
    <source>
        <strain evidence="2 3">CBS 121591</strain>
    </source>
</reference>
<name>A0A319CMW8_9EURO</name>
<keyword evidence="2" id="KW-0489">Methyltransferase</keyword>
<evidence type="ECO:0000259" key="1">
    <source>
        <dbReference type="Pfam" id="PF13649"/>
    </source>
</evidence>
<dbReference type="InterPro" id="IPR041698">
    <property type="entry name" value="Methyltransf_25"/>
</dbReference>
<dbReference type="EMBL" id="KZ821679">
    <property type="protein sequence ID" value="PYH85729.1"/>
    <property type="molecule type" value="Genomic_DNA"/>
</dbReference>
<dbReference type="Gene3D" id="3.40.50.150">
    <property type="entry name" value="Vaccinia Virus protein VP39"/>
    <property type="match status" value="1"/>
</dbReference>
<evidence type="ECO:0000313" key="3">
    <source>
        <dbReference type="Proteomes" id="UP000248340"/>
    </source>
</evidence>
<dbReference type="AlphaFoldDB" id="A0A319CMW8"/>
<dbReference type="InterPro" id="IPR029063">
    <property type="entry name" value="SAM-dependent_MTases_sf"/>
</dbReference>
<sequence length="282" mass="31588">MLDPVFQGKSFAAQYTSGAKISELYAQTLIDESGIAEFHHRPLFVLDHACGTGSVASVLSRTLNEQNRTSWQLTCGDLAEGMVEYTQHRMKTEGWHNAEAKILNAQETGLPSAHYTHVFTAFAFNMFPDPEGALKECYRVLQPGGTLATSTWKHANWCTIVTPVVKKLQADLPYPTMNEINAMLNQGWDSESRVRAYFKQAGFKDVDISTVAKKCTLPVQEFSEACKILLPYILSRFWTQWQRDHYAAQVPETLLQYLTEEYGKDGLVPMKGVAIVAVGRKA</sequence>
<dbReference type="RefSeq" id="XP_025495929.1">
    <property type="nucleotide sequence ID" value="XM_025634317.1"/>
</dbReference>
<dbReference type="PANTHER" id="PTHR43591">
    <property type="entry name" value="METHYLTRANSFERASE"/>
    <property type="match status" value="1"/>
</dbReference>
<dbReference type="Proteomes" id="UP000248340">
    <property type="component" value="Unassembled WGS sequence"/>
</dbReference>
<gene>
    <name evidence="2" type="ORF">BO82DRAFT_351050</name>
</gene>
<proteinExistence type="predicted"/>
<dbReference type="VEuPathDB" id="FungiDB:BO82DRAFT_351050"/>